<feature type="transmembrane region" description="Helical" evidence="9">
    <location>
        <begin position="440"/>
        <end position="463"/>
    </location>
</feature>
<dbReference type="Proteomes" id="UP000830401">
    <property type="component" value="Chromosome"/>
</dbReference>
<feature type="transmembrane region" description="Helical" evidence="9">
    <location>
        <begin position="406"/>
        <end position="428"/>
    </location>
</feature>
<comment type="similarity">
    <text evidence="8">Belongs to the major facilitator superfamily. Proton-dependent oligopeptide transporter (POT/PTR) (TC 2.A.17) family.</text>
</comment>
<evidence type="ECO:0000256" key="5">
    <source>
        <dbReference type="ARBA" id="ARBA00022856"/>
    </source>
</evidence>
<dbReference type="InterPro" id="IPR020846">
    <property type="entry name" value="MFS_dom"/>
</dbReference>
<dbReference type="InterPro" id="IPR005279">
    <property type="entry name" value="Dipep/tripep_permease"/>
</dbReference>
<evidence type="ECO:0000256" key="6">
    <source>
        <dbReference type="ARBA" id="ARBA00022989"/>
    </source>
</evidence>
<dbReference type="PANTHER" id="PTHR23517">
    <property type="entry name" value="RESISTANCE PROTEIN MDTM, PUTATIVE-RELATED-RELATED"/>
    <property type="match status" value="1"/>
</dbReference>
<proteinExistence type="inferred from homology"/>
<reference evidence="11" key="1">
    <citation type="submission" date="2022-04" db="EMBL/GenBank/DDBJ databases">
        <title>Hymenobacter sp. isolated from the air.</title>
        <authorList>
            <person name="Won M."/>
            <person name="Lee C.-M."/>
            <person name="Woen H.-Y."/>
            <person name="Kwon S.-W."/>
        </authorList>
    </citation>
    <scope>NUCLEOTIDE SEQUENCE</scope>
    <source>
        <strain evidence="11">5420S-77</strain>
    </source>
</reference>
<dbReference type="InterPro" id="IPR018456">
    <property type="entry name" value="PTR2_symporter_CS"/>
</dbReference>
<dbReference type="SUPFAM" id="SSF103473">
    <property type="entry name" value="MFS general substrate transporter"/>
    <property type="match status" value="1"/>
</dbReference>
<feature type="transmembrane region" description="Helical" evidence="9">
    <location>
        <begin position="120"/>
        <end position="139"/>
    </location>
</feature>
<gene>
    <name evidence="11" type="ORF">MUN86_12725</name>
</gene>
<protein>
    <submittedName>
        <fullName evidence="11">Peptide MFS transporter</fullName>
    </submittedName>
</protein>
<keyword evidence="12" id="KW-1185">Reference proteome</keyword>
<keyword evidence="6 9" id="KW-1133">Transmembrane helix</keyword>
<organism evidence="11 12">
    <name type="scientific">Hymenobacter volaticus</name>
    <dbReference type="NCBI Taxonomy" id="2932254"/>
    <lineage>
        <taxon>Bacteria</taxon>
        <taxon>Pseudomonadati</taxon>
        <taxon>Bacteroidota</taxon>
        <taxon>Cytophagia</taxon>
        <taxon>Cytophagales</taxon>
        <taxon>Hymenobacteraceae</taxon>
        <taxon>Hymenobacter</taxon>
    </lineage>
</organism>
<keyword evidence="7 9" id="KW-0472">Membrane</keyword>
<feature type="transmembrane region" description="Helical" evidence="9">
    <location>
        <begin position="160"/>
        <end position="183"/>
    </location>
</feature>
<feature type="domain" description="Major facilitator superfamily (MFS) profile" evidence="10">
    <location>
        <begin position="22"/>
        <end position="509"/>
    </location>
</feature>
<evidence type="ECO:0000256" key="2">
    <source>
        <dbReference type="ARBA" id="ARBA00022448"/>
    </source>
</evidence>
<keyword evidence="3" id="KW-1003">Cell membrane</keyword>
<dbReference type="NCBIfam" id="TIGR00924">
    <property type="entry name" value="yjdL_sub1_fam"/>
    <property type="match status" value="1"/>
</dbReference>
<dbReference type="Gene3D" id="1.20.1250.20">
    <property type="entry name" value="MFS general substrate transporter like domains"/>
    <property type="match status" value="1"/>
</dbReference>
<dbReference type="InterPro" id="IPR000109">
    <property type="entry name" value="POT_fam"/>
</dbReference>
<dbReference type="InterPro" id="IPR050171">
    <property type="entry name" value="MFS_Transporters"/>
</dbReference>
<dbReference type="PANTHER" id="PTHR23517:SF15">
    <property type="entry name" value="PROTON-DEPENDENT OLIGOPEPTIDE FAMILY TRANSPORT PROTEIN"/>
    <property type="match status" value="1"/>
</dbReference>
<keyword evidence="5" id="KW-0571">Peptide transport</keyword>
<feature type="transmembrane region" description="Helical" evidence="9">
    <location>
        <begin position="343"/>
        <end position="363"/>
    </location>
</feature>
<keyword evidence="5" id="KW-0653">Protein transport</keyword>
<evidence type="ECO:0000313" key="12">
    <source>
        <dbReference type="Proteomes" id="UP000830401"/>
    </source>
</evidence>
<feature type="transmembrane region" description="Helical" evidence="9">
    <location>
        <begin position="375"/>
        <end position="394"/>
    </location>
</feature>
<feature type="transmembrane region" description="Helical" evidence="9">
    <location>
        <begin position="483"/>
        <end position="504"/>
    </location>
</feature>
<dbReference type="PROSITE" id="PS01023">
    <property type="entry name" value="PTR2_2"/>
    <property type="match status" value="1"/>
</dbReference>
<evidence type="ECO:0000259" key="10">
    <source>
        <dbReference type="PROSITE" id="PS50850"/>
    </source>
</evidence>
<feature type="transmembrane region" description="Helical" evidence="9">
    <location>
        <begin position="262"/>
        <end position="281"/>
    </location>
</feature>
<comment type="subcellular location">
    <subcellularLocation>
        <location evidence="1">Cell membrane</location>
        <topology evidence="1">Multi-pass membrane protein</topology>
    </subcellularLocation>
    <subcellularLocation>
        <location evidence="8">Membrane</location>
        <topology evidence="8">Multi-pass membrane protein</topology>
    </subcellularLocation>
</comment>
<dbReference type="CDD" id="cd17346">
    <property type="entry name" value="MFS_DtpA_like"/>
    <property type="match status" value="1"/>
</dbReference>
<dbReference type="PROSITE" id="PS50850">
    <property type="entry name" value="MFS"/>
    <property type="match status" value="1"/>
</dbReference>
<feature type="transmembrane region" description="Helical" evidence="9">
    <location>
        <begin position="195"/>
        <end position="214"/>
    </location>
</feature>
<sequence length="524" mass="56974">MQTTSAVREQAPAAAQTSHPKGLYLLFATEMWERFSYYGMRAVLVLFLTKAMMMDKSFASKFYGGYTSLVYLTPLIGGYISDRYWGNRRSIITGGLLMALGQFTLFFSASNYGPAETHALSHWLLYLGLGVMIVGNGFFKPNISSMVGSLYSATDKRKDAAYTIFYMGINLGSFLGNTITSLIGDREGHPEAFRWAFLACGIAMLLSVVVFRWGKDKHLHTPTGEQVGLTPVQSGGIMGVYALLPVLLALILGILWLDSAKFPTIAPLLGVAVLGIIYMIFSDKSLSGADVKGIMVIFIVSFFVVFFWAAFEQAPASLTFFADEQMNRTIFGYTLPASIFQNLNAIFVVVGAPLMAAVWTALGRRGAEPPSPLKMAIGLALLAAGYLVMCFGVHDLQPGVKVSMFFLVALYFLHSAGELCLSPIGLSLVNKLAPVKFASLLMAVWFLANAAANYLAGYMSSLYPDPKSTSPMPQILGFQITNLYDFFMVFVVSAAVAAAILFFISGKLAKMMDARNYPAPTAQA</sequence>
<evidence type="ECO:0000256" key="9">
    <source>
        <dbReference type="SAM" id="Phobius"/>
    </source>
</evidence>
<feature type="transmembrane region" description="Helical" evidence="9">
    <location>
        <begin position="235"/>
        <end position="256"/>
    </location>
</feature>
<name>A0ABY4G0R4_9BACT</name>
<accession>A0ABY4G0R4</accession>
<evidence type="ECO:0000256" key="7">
    <source>
        <dbReference type="ARBA" id="ARBA00023136"/>
    </source>
</evidence>
<feature type="transmembrane region" description="Helical" evidence="9">
    <location>
        <begin position="293"/>
        <end position="311"/>
    </location>
</feature>
<dbReference type="InterPro" id="IPR036259">
    <property type="entry name" value="MFS_trans_sf"/>
</dbReference>
<evidence type="ECO:0000256" key="1">
    <source>
        <dbReference type="ARBA" id="ARBA00004651"/>
    </source>
</evidence>
<keyword evidence="4 8" id="KW-0812">Transmembrane</keyword>
<evidence type="ECO:0000256" key="8">
    <source>
        <dbReference type="RuleBase" id="RU003755"/>
    </source>
</evidence>
<dbReference type="EMBL" id="CP095061">
    <property type="protein sequence ID" value="UOQ64454.1"/>
    <property type="molecule type" value="Genomic_DNA"/>
</dbReference>
<evidence type="ECO:0000313" key="11">
    <source>
        <dbReference type="EMBL" id="UOQ64454.1"/>
    </source>
</evidence>
<keyword evidence="2 8" id="KW-0813">Transport</keyword>
<evidence type="ECO:0000256" key="4">
    <source>
        <dbReference type="ARBA" id="ARBA00022692"/>
    </source>
</evidence>
<feature type="transmembrane region" description="Helical" evidence="9">
    <location>
        <begin position="35"/>
        <end position="53"/>
    </location>
</feature>
<dbReference type="Pfam" id="PF00854">
    <property type="entry name" value="PTR2"/>
    <property type="match status" value="1"/>
</dbReference>
<feature type="transmembrane region" description="Helical" evidence="9">
    <location>
        <begin position="91"/>
        <end position="108"/>
    </location>
</feature>
<evidence type="ECO:0000256" key="3">
    <source>
        <dbReference type="ARBA" id="ARBA00022475"/>
    </source>
</evidence>
<dbReference type="RefSeq" id="WP_245118285.1">
    <property type="nucleotide sequence ID" value="NZ_CP095061.1"/>
</dbReference>